<evidence type="ECO:0000259" key="5">
    <source>
        <dbReference type="PROSITE" id="PS51795"/>
    </source>
</evidence>
<gene>
    <name evidence="6" type="ORF">MUK42_11203</name>
</gene>
<protein>
    <recommendedName>
        <fullName evidence="5">FLZ-type domain-containing protein</fullName>
    </recommendedName>
</protein>
<dbReference type="PANTHER" id="PTHR46868">
    <property type="entry name" value="FCS-LIKE ZINC FINGER 11"/>
    <property type="match status" value="1"/>
</dbReference>
<evidence type="ECO:0000256" key="1">
    <source>
        <dbReference type="ARBA" id="ARBA00009374"/>
    </source>
</evidence>
<dbReference type="EMBL" id="CP097509">
    <property type="protein sequence ID" value="URE19444.1"/>
    <property type="molecule type" value="Genomic_DNA"/>
</dbReference>
<dbReference type="PANTHER" id="PTHR46868:SF3">
    <property type="entry name" value="FCS-LIKE ZINC FINGER 11"/>
    <property type="match status" value="1"/>
</dbReference>
<evidence type="ECO:0000256" key="3">
    <source>
        <dbReference type="PROSITE-ProRule" id="PRU01131"/>
    </source>
</evidence>
<dbReference type="OrthoDB" id="685855at2759"/>
<evidence type="ECO:0000313" key="7">
    <source>
        <dbReference type="Proteomes" id="UP001055439"/>
    </source>
</evidence>
<keyword evidence="7" id="KW-1185">Reference proteome</keyword>
<dbReference type="AlphaFoldDB" id="A0A9E7KKJ3"/>
<dbReference type="Pfam" id="PF04570">
    <property type="entry name" value="zf-FLZ"/>
    <property type="match status" value="1"/>
</dbReference>
<accession>A0A9E7KKJ3</accession>
<name>A0A9E7KKJ3_9LILI</name>
<evidence type="ECO:0000256" key="2">
    <source>
        <dbReference type="ARBA" id="ARBA00022723"/>
    </source>
</evidence>
<proteinExistence type="inferred from homology"/>
<dbReference type="GO" id="GO:0046872">
    <property type="term" value="F:metal ion binding"/>
    <property type="evidence" value="ECO:0007669"/>
    <property type="project" value="UniProtKB-KW"/>
</dbReference>
<comment type="similarity">
    <text evidence="1">Belongs to the FLZ family.</text>
</comment>
<dbReference type="PROSITE" id="PS51795">
    <property type="entry name" value="ZF_FLZ"/>
    <property type="match status" value="1"/>
</dbReference>
<dbReference type="Proteomes" id="UP001055439">
    <property type="component" value="Chromosome 7"/>
</dbReference>
<keyword evidence="2" id="KW-0479">Metal-binding</keyword>
<feature type="zinc finger region" description="FLZ-type" evidence="3">
    <location>
        <begin position="325"/>
        <end position="369"/>
    </location>
</feature>
<evidence type="ECO:0000256" key="4">
    <source>
        <dbReference type="SAM" id="MobiDB-lite"/>
    </source>
</evidence>
<dbReference type="InterPro" id="IPR007650">
    <property type="entry name" value="Zf-FLZ_dom"/>
</dbReference>
<evidence type="ECO:0000313" key="6">
    <source>
        <dbReference type="EMBL" id="URE19444.1"/>
    </source>
</evidence>
<feature type="region of interest" description="Disordered" evidence="4">
    <location>
        <begin position="1"/>
        <end position="23"/>
    </location>
</feature>
<feature type="domain" description="FLZ-type" evidence="5">
    <location>
        <begin position="325"/>
        <end position="369"/>
    </location>
</feature>
<organism evidence="6 7">
    <name type="scientific">Musa troglodytarum</name>
    <name type="common">fe'i banana</name>
    <dbReference type="NCBI Taxonomy" id="320322"/>
    <lineage>
        <taxon>Eukaryota</taxon>
        <taxon>Viridiplantae</taxon>
        <taxon>Streptophyta</taxon>
        <taxon>Embryophyta</taxon>
        <taxon>Tracheophyta</taxon>
        <taxon>Spermatophyta</taxon>
        <taxon>Magnoliopsida</taxon>
        <taxon>Liliopsida</taxon>
        <taxon>Zingiberales</taxon>
        <taxon>Musaceae</taxon>
        <taxon>Musa</taxon>
    </lineage>
</organism>
<reference evidence="6" key="1">
    <citation type="submission" date="2022-05" db="EMBL/GenBank/DDBJ databases">
        <title>The Musa troglodytarum L. genome provides insights into the mechanism of non-climacteric behaviour and enrichment of carotenoids.</title>
        <authorList>
            <person name="Wang J."/>
        </authorList>
    </citation>
    <scope>NUCLEOTIDE SEQUENCE</scope>
    <source>
        <tissue evidence="6">Leaf</tissue>
    </source>
</reference>
<dbReference type="InterPro" id="IPR044585">
    <property type="entry name" value="FLZ10/11"/>
</dbReference>
<sequence>MLRKRSRPVQNDQSKGFLMSHPASGSGFPSDGLVKRTSCASFLNVHGHLVGFSNKKGLSESGTVWGHTSPLDKVLSSIGKSTTGIINGRLKCWDSSRVGLGLVDTLNDEAKPCVEVLGSSESRNIVFGSQMRLNFSTPRSHQVGLRDDPLGAAPQIRSSKPRSVCSEMATELEGSKLAHEEYGLLRSCSVDTGGFSLLLTKSIGNNPKSNSEILQSESMNILDSSPPAKGDTNFDKISGSLPISIGSSHRFIGSLSASEIEQSEDYTCIISHGPNPRMTHIFGDCILESHSIESPNIRNKHRKDDEGSTWLSETSEEKLSCFLNDSLSFCFSCRTKLEEGKDICMHRGEKALCGCECCRNGTLLEEKEKTRIISSGSPGSSFHEDTFLDHKHCLLMDVIDRLSV</sequence>